<reference evidence="2 3" key="1">
    <citation type="journal article" date="2014" name="Genome Announc.">
        <title>Draft Genome Sequence of the Antitrypanosomally Active Sponge-Associated Bacterium Actinokineospora sp. Strain EG49.</title>
        <authorList>
            <person name="Harjes J."/>
            <person name="Ryu T."/>
            <person name="Abdelmohsen U.R."/>
            <person name="Moitinho-Silva L."/>
            <person name="Horn H."/>
            <person name="Ravasi T."/>
            <person name="Hentschel U."/>
        </authorList>
    </citation>
    <scope>NUCLEOTIDE SEQUENCE [LARGE SCALE GENOMIC DNA]</scope>
    <source>
        <strain evidence="2 3">EG49</strain>
    </source>
</reference>
<dbReference type="Gene3D" id="3.20.20.80">
    <property type="entry name" value="Glycosidases"/>
    <property type="match status" value="2"/>
</dbReference>
<protein>
    <submittedName>
        <fullName evidence="2">Putative glycoside hydrolase</fullName>
    </submittedName>
</protein>
<dbReference type="Proteomes" id="UP000019277">
    <property type="component" value="Unassembled WGS sequence"/>
</dbReference>
<evidence type="ECO:0000313" key="2">
    <source>
        <dbReference type="EMBL" id="EWC63875.1"/>
    </source>
</evidence>
<dbReference type="EMBL" id="AYXG01000029">
    <property type="protein sequence ID" value="EWC63875.1"/>
    <property type="molecule type" value="Genomic_DNA"/>
</dbReference>
<dbReference type="RefSeq" id="WP_035278789.1">
    <property type="nucleotide sequence ID" value="NZ_AYXG01000029.1"/>
</dbReference>
<dbReference type="STRING" id="909613.UO65_0790"/>
<dbReference type="Pfam" id="PF13200">
    <property type="entry name" value="DUF4015"/>
    <property type="match status" value="1"/>
</dbReference>
<organism evidence="2 3">
    <name type="scientific">Actinokineospora spheciospongiae</name>
    <dbReference type="NCBI Taxonomy" id="909613"/>
    <lineage>
        <taxon>Bacteria</taxon>
        <taxon>Bacillati</taxon>
        <taxon>Actinomycetota</taxon>
        <taxon>Actinomycetes</taxon>
        <taxon>Pseudonocardiales</taxon>
        <taxon>Pseudonocardiaceae</taxon>
        <taxon>Actinokineospora</taxon>
    </lineage>
</organism>
<dbReference type="PATRIC" id="fig|909613.9.peg.809"/>
<keyword evidence="2" id="KW-0378">Hydrolase</keyword>
<comment type="caution">
    <text evidence="2">The sequence shown here is derived from an EMBL/GenBank/DDBJ whole genome shotgun (WGS) entry which is preliminary data.</text>
</comment>
<dbReference type="AlphaFoldDB" id="W7ISH0"/>
<evidence type="ECO:0000313" key="3">
    <source>
        <dbReference type="Proteomes" id="UP000019277"/>
    </source>
</evidence>
<dbReference type="GO" id="GO:0016787">
    <property type="term" value="F:hydrolase activity"/>
    <property type="evidence" value="ECO:0007669"/>
    <property type="project" value="UniProtKB-KW"/>
</dbReference>
<accession>W7ISH0</accession>
<feature type="domain" description="DUF4015" evidence="1">
    <location>
        <begin position="208"/>
        <end position="517"/>
    </location>
</feature>
<dbReference type="InterPro" id="IPR017853">
    <property type="entry name" value="GH"/>
</dbReference>
<dbReference type="OrthoDB" id="9774125at2"/>
<proteinExistence type="predicted"/>
<evidence type="ECO:0000259" key="1">
    <source>
        <dbReference type="Pfam" id="PF13200"/>
    </source>
</evidence>
<dbReference type="eggNOG" id="COG1306">
    <property type="taxonomic scope" value="Bacteria"/>
</dbReference>
<sequence>MATQASRRRRVIPLLIGALVVLAIVAPLSVRALTASDPVVSGVDEGATVTTDAVRLLSVSAPEGQDLADVQVFLDGAPAQTRRDGDRLLLADPALPDGAHSVSARVPARMMPDREATRSFTVDGTAPVLEVDPVAVSDPRKPFTLKGKATGATAVTADDKTVPIGDDGAFAVQFDKAPAKVLLSARDGAGNSAKQDFTVPVRHPGMKAVHMTAMAWTSDALREPVLQLAREGRINTIQLDIKDESGEVGYQSQVPLAREIGATRSHYDAKAVVDQLHQAGVRVVGRLVAFRDPILARASWTSGKTDRVVQTHDGRPWSGGYGDYAFTNFANPEVVGYNLDLATEAATIGFDDVLYDYIRRPEGALGQMKLPGLQGTPEQAIADFLAKSRDAVRDRGAFLGASVFGIAASRPGPVAQDIPLMSKHVDYIAPMVYPSHWGPGEYGVAQPESQPYDITARSVAEFVAKAKAKDSGTQVIPWLQAFSLRKSYGPAEVQAQIKAAQDSGASSFLLWNASCRYDTAGLQPAT</sequence>
<keyword evidence="3" id="KW-1185">Reference proteome</keyword>
<dbReference type="SUPFAM" id="SSF51445">
    <property type="entry name" value="(Trans)glycosidases"/>
    <property type="match status" value="1"/>
</dbReference>
<gene>
    <name evidence="2" type="ORF">UO65_0790</name>
</gene>
<name>W7ISH0_9PSEU</name>
<dbReference type="InterPro" id="IPR025275">
    <property type="entry name" value="DUF4015"/>
</dbReference>